<dbReference type="RefSeq" id="WP_189489899.1">
    <property type="nucleotide sequence ID" value="NZ_BMZO01000006.1"/>
</dbReference>
<keyword evidence="1" id="KW-0560">Oxidoreductase</keyword>
<evidence type="ECO:0000259" key="2">
    <source>
        <dbReference type="Pfam" id="PF01266"/>
    </source>
</evidence>
<reference evidence="3" key="2">
    <citation type="submission" date="2020-09" db="EMBL/GenBank/DDBJ databases">
        <authorList>
            <person name="Sun Q."/>
            <person name="Kim S."/>
        </authorList>
    </citation>
    <scope>NUCLEOTIDE SEQUENCE</scope>
    <source>
        <strain evidence="3">KCTC 42097</strain>
    </source>
</reference>
<evidence type="ECO:0000313" key="4">
    <source>
        <dbReference type="Proteomes" id="UP000641137"/>
    </source>
</evidence>
<dbReference type="SUPFAM" id="SSF54373">
    <property type="entry name" value="FAD-linked reductases, C-terminal domain"/>
    <property type="match status" value="1"/>
</dbReference>
<dbReference type="EMBL" id="BMZO01000006">
    <property type="protein sequence ID" value="GHC72573.1"/>
    <property type="molecule type" value="Genomic_DNA"/>
</dbReference>
<organism evidence="3 4">
    <name type="scientific">Limoniibacter endophyticus</name>
    <dbReference type="NCBI Taxonomy" id="1565040"/>
    <lineage>
        <taxon>Bacteria</taxon>
        <taxon>Pseudomonadati</taxon>
        <taxon>Pseudomonadota</taxon>
        <taxon>Alphaproteobacteria</taxon>
        <taxon>Hyphomicrobiales</taxon>
        <taxon>Bartonellaceae</taxon>
        <taxon>Limoniibacter</taxon>
    </lineage>
</organism>
<evidence type="ECO:0000313" key="3">
    <source>
        <dbReference type="EMBL" id="GHC72573.1"/>
    </source>
</evidence>
<accession>A0A8J3DSK1</accession>
<evidence type="ECO:0000256" key="1">
    <source>
        <dbReference type="ARBA" id="ARBA00023002"/>
    </source>
</evidence>
<feature type="domain" description="FAD dependent oxidoreductase" evidence="2">
    <location>
        <begin position="12"/>
        <end position="407"/>
    </location>
</feature>
<dbReference type="GO" id="GO:0016491">
    <property type="term" value="F:oxidoreductase activity"/>
    <property type="evidence" value="ECO:0007669"/>
    <property type="project" value="UniProtKB-KW"/>
</dbReference>
<dbReference type="InterPro" id="IPR006076">
    <property type="entry name" value="FAD-dep_OxRdtase"/>
</dbReference>
<dbReference type="PANTHER" id="PTHR13847:SF289">
    <property type="entry name" value="GLYCINE OXIDASE"/>
    <property type="match status" value="1"/>
</dbReference>
<dbReference type="SUPFAM" id="SSF51905">
    <property type="entry name" value="FAD/NAD(P)-binding domain"/>
    <property type="match status" value="1"/>
</dbReference>
<reference evidence="3" key="1">
    <citation type="journal article" date="2014" name="Int. J. Syst. Evol. Microbiol.">
        <title>Complete genome sequence of Corynebacterium casei LMG S-19264T (=DSM 44701T), isolated from a smear-ripened cheese.</title>
        <authorList>
            <consortium name="US DOE Joint Genome Institute (JGI-PGF)"/>
            <person name="Walter F."/>
            <person name="Albersmeier A."/>
            <person name="Kalinowski J."/>
            <person name="Ruckert C."/>
        </authorList>
    </citation>
    <scope>NUCLEOTIDE SEQUENCE</scope>
    <source>
        <strain evidence="3">KCTC 42097</strain>
    </source>
</reference>
<dbReference type="Gene3D" id="3.30.9.10">
    <property type="entry name" value="D-Amino Acid Oxidase, subunit A, domain 2"/>
    <property type="match status" value="1"/>
</dbReference>
<keyword evidence="4" id="KW-1185">Reference proteome</keyword>
<dbReference type="PANTHER" id="PTHR13847">
    <property type="entry name" value="SARCOSINE DEHYDROGENASE-RELATED"/>
    <property type="match status" value="1"/>
</dbReference>
<protein>
    <submittedName>
        <fullName evidence="3">Dehydrogenase</fullName>
    </submittedName>
</protein>
<proteinExistence type="predicted"/>
<dbReference type="GO" id="GO:0005737">
    <property type="term" value="C:cytoplasm"/>
    <property type="evidence" value="ECO:0007669"/>
    <property type="project" value="TreeGrafter"/>
</dbReference>
<dbReference type="Pfam" id="PF01266">
    <property type="entry name" value="DAO"/>
    <property type="match status" value="1"/>
</dbReference>
<comment type="caution">
    <text evidence="3">The sequence shown here is derived from an EMBL/GenBank/DDBJ whole genome shotgun (WGS) entry which is preliminary data.</text>
</comment>
<gene>
    <name evidence="3" type="ORF">GCM10010136_20380</name>
</gene>
<dbReference type="AlphaFoldDB" id="A0A8J3DSK1"/>
<sequence>MSATHPTPRISVAVLGGGIIGLYSALELLDRGYQVSLIEPAAPGGRQAASYGNGTWINEGAIIPISLPGLWKSIPGFLRDPTGPFVIQASHIPRILPWLIRFVAAGRSWQRVERDIPARLALLKGAVSHYQARAANAGMAELIGTQGVMYVYRNRAEYELDLKAWDLRKKYGIACSMHEGTELRRYAPDLSPDYKIGMRILPAISLRDPGAFCAGLARLFQRHGGRLVAATAKGFDLKDNRLRGVHTDQGTVTCDRAVIAAGIGSAGLARAAGDRVPLIAERGYHIEILDCPIRLVTSLMPADGKMAVASTRAGLRLAGQVELASCSSAPDWRRARIQLTHACRMFPQIKEKIENGPHDMWMGNRPSTPDCLPVIGTSSGSPDIFHAFGHGHTGMVMAPNTARLVAGLLSNAALAIDPQPYSPRRFRFVA</sequence>
<name>A0A8J3DSK1_9HYPH</name>
<dbReference type="Gene3D" id="3.50.50.60">
    <property type="entry name" value="FAD/NAD(P)-binding domain"/>
    <property type="match status" value="2"/>
</dbReference>
<dbReference type="InterPro" id="IPR036188">
    <property type="entry name" value="FAD/NAD-bd_sf"/>
</dbReference>
<dbReference type="Proteomes" id="UP000641137">
    <property type="component" value="Unassembled WGS sequence"/>
</dbReference>